<feature type="modified residue" description="4-aspartylphosphate" evidence="17">
    <location>
        <position position="706"/>
    </location>
</feature>
<feature type="domain" description="HPt" evidence="23">
    <location>
        <begin position="827"/>
        <end position="920"/>
    </location>
</feature>
<comment type="subunit">
    <text evidence="14">At low DSF concentrations, interacts with RpfF.</text>
</comment>
<dbReference type="SMART" id="SM00388">
    <property type="entry name" value="HisKA"/>
    <property type="match status" value="1"/>
</dbReference>
<evidence type="ECO:0000256" key="16">
    <source>
        <dbReference type="PROSITE-ProRule" id="PRU00110"/>
    </source>
</evidence>
<dbReference type="PROSITE" id="PS50894">
    <property type="entry name" value="HPT"/>
    <property type="match status" value="1"/>
</dbReference>
<evidence type="ECO:0000256" key="18">
    <source>
        <dbReference type="SAM" id="Coils"/>
    </source>
</evidence>
<evidence type="ECO:0000256" key="19">
    <source>
        <dbReference type="SAM" id="Phobius"/>
    </source>
</evidence>
<dbReference type="InterPro" id="IPR036097">
    <property type="entry name" value="HisK_dim/P_sf"/>
</dbReference>
<dbReference type="InterPro" id="IPR013656">
    <property type="entry name" value="PAS_4"/>
</dbReference>
<feature type="modified residue" description="Phosphohistidine" evidence="16">
    <location>
        <position position="866"/>
    </location>
</feature>
<keyword evidence="13 19" id="KW-0472">Membrane</keyword>
<gene>
    <name evidence="24" type="ORF">BJ122_1228</name>
</gene>
<feature type="transmembrane region" description="Helical" evidence="19">
    <location>
        <begin position="154"/>
        <end position="171"/>
    </location>
</feature>
<dbReference type="Pfam" id="PF08448">
    <property type="entry name" value="PAS_4"/>
    <property type="match status" value="1"/>
</dbReference>
<dbReference type="CDD" id="cd00088">
    <property type="entry name" value="HPT"/>
    <property type="match status" value="1"/>
</dbReference>
<dbReference type="SUPFAM" id="SSF52172">
    <property type="entry name" value="CheY-like"/>
    <property type="match status" value="1"/>
</dbReference>
<keyword evidence="9" id="KW-0418">Kinase</keyword>
<feature type="coiled-coil region" evidence="18">
    <location>
        <begin position="896"/>
        <end position="923"/>
    </location>
</feature>
<dbReference type="GO" id="GO:0005524">
    <property type="term" value="F:ATP binding"/>
    <property type="evidence" value="ECO:0007669"/>
    <property type="project" value="UniProtKB-KW"/>
</dbReference>
<dbReference type="FunFam" id="1.10.287.130:FF:000002">
    <property type="entry name" value="Two-component osmosensing histidine kinase"/>
    <property type="match status" value="1"/>
</dbReference>
<protein>
    <recommendedName>
        <fullName evidence="15">Sensory/regulatory protein RpfC</fullName>
        <ecNumber evidence="3">2.7.13.3</ecNumber>
    </recommendedName>
</protein>
<evidence type="ECO:0000256" key="15">
    <source>
        <dbReference type="ARBA" id="ARBA00068150"/>
    </source>
</evidence>
<feature type="transmembrane region" description="Helical" evidence="19">
    <location>
        <begin position="112"/>
        <end position="134"/>
    </location>
</feature>
<dbReference type="PROSITE" id="PS50113">
    <property type="entry name" value="PAC"/>
    <property type="match status" value="1"/>
</dbReference>
<dbReference type="InterPro" id="IPR000700">
    <property type="entry name" value="PAS-assoc_C"/>
</dbReference>
<dbReference type="SUPFAM" id="SSF47226">
    <property type="entry name" value="Histidine-containing phosphotransfer domain, HPT domain"/>
    <property type="match status" value="1"/>
</dbReference>
<dbReference type="Gene3D" id="3.30.565.10">
    <property type="entry name" value="Histidine kinase-like ATPase, C-terminal domain"/>
    <property type="match status" value="1"/>
</dbReference>
<dbReference type="InterPro" id="IPR003661">
    <property type="entry name" value="HisK_dim/P_dom"/>
</dbReference>
<dbReference type="Pfam" id="PF00072">
    <property type="entry name" value="Response_reg"/>
    <property type="match status" value="1"/>
</dbReference>
<keyword evidence="11 19" id="KW-1133">Transmembrane helix</keyword>
<dbReference type="SUPFAM" id="SSF55874">
    <property type="entry name" value="ATPase domain of HSP90 chaperone/DNA topoisomerase II/histidine kinase"/>
    <property type="match status" value="1"/>
</dbReference>
<evidence type="ECO:0000313" key="24">
    <source>
        <dbReference type="EMBL" id="PYF01364.1"/>
    </source>
</evidence>
<keyword evidence="4" id="KW-1003">Cell membrane</keyword>
<feature type="domain" description="PAC" evidence="22">
    <location>
        <begin position="345"/>
        <end position="396"/>
    </location>
</feature>
<dbReference type="FunFam" id="3.30.565.10:FF:000010">
    <property type="entry name" value="Sensor histidine kinase RcsC"/>
    <property type="match status" value="1"/>
</dbReference>
<dbReference type="PANTHER" id="PTHR45339:SF1">
    <property type="entry name" value="HYBRID SIGNAL TRANSDUCTION HISTIDINE KINASE J"/>
    <property type="match status" value="1"/>
</dbReference>
<feature type="transmembrane region" description="Helical" evidence="19">
    <location>
        <begin position="177"/>
        <end position="197"/>
    </location>
</feature>
<dbReference type="EMBL" id="QJTI01000022">
    <property type="protein sequence ID" value="PYF01364.1"/>
    <property type="molecule type" value="Genomic_DNA"/>
</dbReference>
<dbReference type="Pfam" id="PF02518">
    <property type="entry name" value="HATPase_c"/>
    <property type="match status" value="1"/>
</dbReference>
<name>A0A318T9K2_9BRAD</name>
<keyword evidence="7 19" id="KW-0812">Transmembrane</keyword>
<evidence type="ECO:0000259" key="20">
    <source>
        <dbReference type="PROSITE" id="PS50109"/>
    </source>
</evidence>
<dbReference type="InterPro" id="IPR004358">
    <property type="entry name" value="Sig_transdc_His_kin-like_C"/>
</dbReference>
<dbReference type="InterPro" id="IPR008207">
    <property type="entry name" value="Sig_transdc_His_kin_Hpt_dom"/>
</dbReference>
<evidence type="ECO:0000256" key="2">
    <source>
        <dbReference type="ARBA" id="ARBA00004651"/>
    </source>
</evidence>
<comment type="caution">
    <text evidence="24">The sequence shown here is derived from an EMBL/GenBank/DDBJ whole genome shotgun (WGS) entry which is preliminary data.</text>
</comment>
<evidence type="ECO:0000256" key="6">
    <source>
        <dbReference type="ARBA" id="ARBA00022679"/>
    </source>
</evidence>
<evidence type="ECO:0000256" key="11">
    <source>
        <dbReference type="ARBA" id="ARBA00022989"/>
    </source>
</evidence>
<evidence type="ECO:0000259" key="21">
    <source>
        <dbReference type="PROSITE" id="PS50110"/>
    </source>
</evidence>
<dbReference type="InterPro" id="IPR005467">
    <property type="entry name" value="His_kinase_dom"/>
</dbReference>
<evidence type="ECO:0000256" key="10">
    <source>
        <dbReference type="ARBA" id="ARBA00022840"/>
    </source>
</evidence>
<dbReference type="EC" id="2.7.13.3" evidence="3"/>
<dbReference type="PROSITE" id="PS50110">
    <property type="entry name" value="RESPONSE_REGULATORY"/>
    <property type="match status" value="1"/>
</dbReference>
<feature type="domain" description="Response regulatory" evidence="21">
    <location>
        <begin position="657"/>
        <end position="774"/>
    </location>
</feature>
<accession>A0A318T9K2</accession>
<dbReference type="InterPro" id="IPR036890">
    <property type="entry name" value="HATPase_C_sf"/>
</dbReference>
<dbReference type="GO" id="GO:0000155">
    <property type="term" value="F:phosphorelay sensor kinase activity"/>
    <property type="evidence" value="ECO:0007669"/>
    <property type="project" value="InterPro"/>
</dbReference>
<feature type="transmembrane region" description="Helical" evidence="19">
    <location>
        <begin position="227"/>
        <end position="246"/>
    </location>
</feature>
<comment type="catalytic activity">
    <reaction evidence="1">
        <text>ATP + protein L-histidine = ADP + protein N-phospho-L-histidine.</text>
        <dbReference type="EC" id="2.7.13.3"/>
    </reaction>
</comment>
<dbReference type="SMART" id="SM00448">
    <property type="entry name" value="REC"/>
    <property type="match status" value="1"/>
</dbReference>
<dbReference type="InterPro" id="IPR036641">
    <property type="entry name" value="HPT_dom_sf"/>
</dbReference>
<organism evidence="24 25">
    <name type="scientific">Rhodopseudomonas faecalis</name>
    <dbReference type="NCBI Taxonomy" id="99655"/>
    <lineage>
        <taxon>Bacteria</taxon>
        <taxon>Pseudomonadati</taxon>
        <taxon>Pseudomonadota</taxon>
        <taxon>Alphaproteobacteria</taxon>
        <taxon>Hyphomicrobiales</taxon>
        <taxon>Nitrobacteraceae</taxon>
        <taxon>Rhodopseudomonas</taxon>
    </lineage>
</organism>
<dbReference type="Pfam" id="PF00512">
    <property type="entry name" value="HisKA"/>
    <property type="match status" value="1"/>
</dbReference>
<keyword evidence="18" id="KW-0175">Coiled coil</keyword>
<evidence type="ECO:0000256" key="4">
    <source>
        <dbReference type="ARBA" id="ARBA00022475"/>
    </source>
</evidence>
<evidence type="ECO:0000256" key="17">
    <source>
        <dbReference type="PROSITE-ProRule" id="PRU00169"/>
    </source>
</evidence>
<dbReference type="Gene3D" id="1.20.120.160">
    <property type="entry name" value="HPT domain"/>
    <property type="match status" value="1"/>
</dbReference>
<keyword evidence="12" id="KW-0902">Two-component regulatory system</keyword>
<evidence type="ECO:0000256" key="7">
    <source>
        <dbReference type="ARBA" id="ARBA00022692"/>
    </source>
</evidence>
<dbReference type="SUPFAM" id="SSF55785">
    <property type="entry name" value="PYP-like sensor domain (PAS domain)"/>
    <property type="match status" value="1"/>
</dbReference>
<keyword evidence="10" id="KW-0067">ATP-binding</keyword>
<dbReference type="GO" id="GO:0005886">
    <property type="term" value="C:plasma membrane"/>
    <property type="evidence" value="ECO:0007669"/>
    <property type="project" value="UniProtKB-SubCell"/>
</dbReference>
<evidence type="ECO:0000256" key="9">
    <source>
        <dbReference type="ARBA" id="ARBA00022777"/>
    </source>
</evidence>
<keyword evidence="8" id="KW-0547">Nucleotide-binding</keyword>
<keyword evidence="6" id="KW-0808">Transferase</keyword>
<dbReference type="Gene3D" id="1.10.287.130">
    <property type="match status" value="1"/>
</dbReference>
<proteinExistence type="predicted"/>
<evidence type="ECO:0000259" key="22">
    <source>
        <dbReference type="PROSITE" id="PS50113"/>
    </source>
</evidence>
<evidence type="ECO:0000256" key="8">
    <source>
        <dbReference type="ARBA" id="ARBA00022741"/>
    </source>
</evidence>
<dbReference type="SMART" id="SM00387">
    <property type="entry name" value="HATPase_c"/>
    <property type="match status" value="1"/>
</dbReference>
<feature type="domain" description="Histidine kinase" evidence="20">
    <location>
        <begin position="406"/>
        <end position="627"/>
    </location>
</feature>
<sequence>MRAVSRPNRWSLCPFATRIEVRAMKAQPAMSSSDKTAPWDGLAGVRRLAAAFTALLKPRPSPASPDELTERERRRIRAAQIDSVTRMTPFTMAINVCNALLVVATFWNSGSIFFLIGWLLAIVLIAVMAIASWLRIRRNKPKEASPRGLSRMTVQAFLLALVWGVVPIVLFPGSAPIYQLILACLMTGMIAGGAFSLSTVPRAGLAYTWTMSVASAVALLLSEGEVYAVTAVFLLLYTIFLSRNLVSHGNLFVDNLCSKMELQRQTDIISLLLKDFQANSADWLWQTDTDGHLVSIPERFAEAAQLPLNLLRGATLADVLELLCPDDHDTVAKITATLAGGAPLRDISIQVVAGGKPRCWSISAKPVHDHDGRFAGYRGVCRDVTERWRAERAEAENRAKSEFLAMMSHEIRTPMNGVLGLANMLLETRLDPEQHHAVSVIRDSGDNLQRILNDILDLSKLEAGRFQFETVDFSVVAITEAVSAVIGPMARNKGLTLEIDIADNLPKALSGDGARIRQVLINLASNAVKFTERGGVTIKVTCTEAGDKMVSVEWRVSDTGIGIAEDRVGMLFSDFAQADVTINRRFGGTGLGLAISRRIVEQMGGAIGVDSVHGQGSTFHFRLKLPVSDRLISDHRLDRVGADDLRMRIAMLGRPLRVLIAEDDRTNQLVVTKMLQEFEAEIRLVEDGVQAVEALAEARYDIVLMDLRMPNMDGLAATRAIRAHGRKYAVLPIIALTANAFPEDVTQCREAGMNDFLAKPLRKPALVAAILRALRGGAKAFVLPAVEPITPAPPLAINGVGNGLGNGHGSSQPNGRRALQQLSDEIGHDQVQQMIELFVSETARRAGEMQRFAEGDDREAISLEAHSIKGGARLLGLPEIADLARTIESRSAEIAADELRALGGQLEAALQRAEQELRQETLQHC</sequence>
<dbReference type="Pfam" id="PF01627">
    <property type="entry name" value="Hpt"/>
    <property type="match status" value="1"/>
</dbReference>
<feature type="transmembrane region" description="Helical" evidence="19">
    <location>
        <begin position="84"/>
        <end position="106"/>
    </location>
</feature>
<dbReference type="InterPro" id="IPR035965">
    <property type="entry name" value="PAS-like_dom_sf"/>
</dbReference>
<dbReference type="AlphaFoldDB" id="A0A318T9K2"/>
<dbReference type="Gene3D" id="3.40.50.2300">
    <property type="match status" value="1"/>
</dbReference>
<dbReference type="InterPro" id="IPR001789">
    <property type="entry name" value="Sig_transdc_resp-reg_receiver"/>
</dbReference>
<dbReference type="Gene3D" id="3.30.450.20">
    <property type="entry name" value="PAS domain"/>
    <property type="match status" value="1"/>
</dbReference>
<dbReference type="CDD" id="cd16922">
    <property type="entry name" value="HATPase_EvgS-ArcB-TorS-like"/>
    <property type="match status" value="1"/>
</dbReference>
<dbReference type="CDD" id="cd17546">
    <property type="entry name" value="REC_hyHK_CKI1_RcsC-like"/>
    <property type="match status" value="1"/>
</dbReference>
<dbReference type="PROSITE" id="PS50109">
    <property type="entry name" value="HIS_KIN"/>
    <property type="match status" value="1"/>
</dbReference>
<evidence type="ECO:0000256" key="5">
    <source>
        <dbReference type="ARBA" id="ARBA00022553"/>
    </source>
</evidence>
<keyword evidence="25" id="KW-1185">Reference proteome</keyword>
<dbReference type="PANTHER" id="PTHR45339">
    <property type="entry name" value="HYBRID SIGNAL TRANSDUCTION HISTIDINE KINASE J"/>
    <property type="match status" value="1"/>
</dbReference>
<evidence type="ECO:0000256" key="12">
    <source>
        <dbReference type="ARBA" id="ARBA00023012"/>
    </source>
</evidence>
<dbReference type="CDD" id="cd00082">
    <property type="entry name" value="HisKA"/>
    <property type="match status" value="1"/>
</dbReference>
<evidence type="ECO:0000259" key="23">
    <source>
        <dbReference type="PROSITE" id="PS50894"/>
    </source>
</evidence>
<evidence type="ECO:0000313" key="25">
    <source>
        <dbReference type="Proteomes" id="UP000248148"/>
    </source>
</evidence>
<dbReference type="SUPFAM" id="SSF47384">
    <property type="entry name" value="Homodimeric domain of signal transducing histidine kinase"/>
    <property type="match status" value="1"/>
</dbReference>
<reference evidence="24 25" key="1">
    <citation type="submission" date="2018-06" db="EMBL/GenBank/DDBJ databases">
        <title>Genomic Encyclopedia of Archaeal and Bacterial Type Strains, Phase II (KMG-II): from individual species to whole genera.</title>
        <authorList>
            <person name="Goeker M."/>
        </authorList>
    </citation>
    <scope>NUCLEOTIDE SEQUENCE [LARGE SCALE GENOMIC DNA]</scope>
    <source>
        <strain evidence="24 25">JCM 11668</strain>
    </source>
</reference>
<dbReference type="InterPro" id="IPR003594">
    <property type="entry name" value="HATPase_dom"/>
</dbReference>
<dbReference type="Proteomes" id="UP000248148">
    <property type="component" value="Unassembled WGS sequence"/>
</dbReference>
<evidence type="ECO:0000256" key="3">
    <source>
        <dbReference type="ARBA" id="ARBA00012438"/>
    </source>
</evidence>
<evidence type="ECO:0000256" key="1">
    <source>
        <dbReference type="ARBA" id="ARBA00000085"/>
    </source>
</evidence>
<evidence type="ECO:0000256" key="14">
    <source>
        <dbReference type="ARBA" id="ARBA00064003"/>
    </source>
</evidence>
<dbReference type="PRINTS" id="PR00344">
    <property type="entry name" value="BCTRLSENSOR"/>
</dbReference>
<evidence type="ECO:0000256" key="13">
    <source>
        <dbReference type="ARBA" id="ARBA00023136"/>
    </source>
</evidence>
<dbReference type="InterPro" id="IPR011006">
    <property type="entry name" value="CheY-like_superfamily"/>
</dbReference>
<keyword evidence="5 17" id="KW-0597">Phosphoprotein</keyword>
<comment type="subcellular location">
    <subcellularLocation>
        <location evidence="2">Cell membrane</location>
        <topology evidence="2">Multi-pass membrane protein</topology>
    </subcellularLocation>
</comment>